<keyword evidence="1" id="KW-0812">Transmembrane</keyword>
<protein>
    <submittedName>
        <fullName evidence="2">Uncharacterized protein</fullName>
    </submittedName>
</protein>
<evidence type="ECO:0000256" key="1">
    <source>
        <dbReference type="SAM" id="Phobius"/>
    </source>
</evidence>
<evidence type="ECO:0000313" key="2">
    <source>
        <dbReference type="EMBL" id="AIF25380.1"/>
    </source>
</evidence>
<sequence>MHTVAKITIGAGALALLAGIAMLVMAGSSIADSETIWAAEESTGATLYVLDEDRKGDIGFAFFVKGEYTDDDGDGVWDHCSGVEITVTQKPDVNTEWSDEDGDFFFQASEDRGKSCDVEEGKDTNRPGFVKLGMACVGCYAGDFEFETDQPVWVVYVDEALGSFFASLGAGIGGGSCLCCGILFLIVGLIMSLTMKDSKQKDVTFQPVNQTEEDLIGQ</sequence>
<organism evidence="2">
    <name type="scientific">uncultured marine group II/III euryarchaeote SAT1000_50_G04</name>
    <dbReference type="NCBI Taxonomy" id="1456586"/>
    <lineage>
        <taxon>Archaea</taxon>
        <taxon>Methanobacteriati</taxon>
        <taxon>Methanobacteriota</taxon>
        <taxon>environmental samples</taxon>
    </lineage>
</organism>
<feature type="transmembrane region" description="Helical" evidence="1">
    <location>
        <begin position="164"/>
        <end position="191"/>
    </location>
</feature>
<keyword evidence="1" id="KW-1133">Transmembrane helix</keyword>
<dbReference type="EMBL" id="KF901288">
    <property type="protein sequence ID" value="AIF25380.1"/>
    <property type="molecule type" value="Genomic_DNA"/>
</dbReference>
<dbReference type="AlphaFoldDB" id="A0A075IC42"/>
<proteinExistence type="predicted"/>
<reference evidence="2" key="1">
    <citation type="journal article" date="2014" name="Genome Biol. Evol.">
        <title>Pangenome evidence for extensive interdomain horizontal transfer affecting lineage core and shell genes in uncultured planktonic thaumarchaeota and euryarchaeota.</title>
        <authorList>
            <person name="Deschamps P."/>
            <person name="Zivanovic Y."/>
            <person name="Moreira D."/>
            <person name="Rodriguez-Valera F."/>
            <person name="Lopez-Garcia P."/>
        </authorList>
    </citation>
    <scope>NUCLEOTIDE SEQUENCE</scope>
</reference>
<keyword evidence="1" id="KW-0472">Membrane</keyword>
<accession>A0A075IC42</accession>
<name>A0A075IC42_9EURY</name>